<evidence type="ECO:0000313" key="2">
    <source>
        <dbReference type="EMBL" id="PKY08995.1"/>
    </source>
</evidence>
<keyword evidence="1" id="KW-0732">Signal</keyword>
<feature type="signal peptide" evidence="1">
    <location>
        <begin position="1"/>
        <end position="17"/>
    </location>
</feature>
<dbReference type="GeneID" id="36546068"/>
<keyword evidence="3" id="KW-1185">Reference proteome</keyword>
<dbReference type="Proteomes" id="UP000234254">
    <property type="component" value="Unassembled WGS sequence"/>
</dbReference>
<feature type="chain" id="PRO_5014148809" evidence="1">
    <location>
        <begin position="18"/>
        <end position="313"/>
    </location>
</feature>
<dbReference type="OrthoDB" id="3798541at2759"/>
<dbReference type="AlphaFoldDB" id="A0A2I1DGJ0"/>
<dbReference type="VEuPathDB" id="FungiDB:P168DRAFT_301589"/>
<proteinExistence type="predicted"/>
<protein>
    <submittedName>
        <fullName evidence="2">Uncharacterized protein</fullName>
    </submittedName>
</protein>
<sequence length="313" mass="31051">MKSSFVAFAALAGSAVAAPTGALTAVTKTFDTVTSVSVSAIPAATSNIVISPSAVVSPSSVVSPSGAADDGHLLQDIGHGANKVLTVTGQDTKKLLIKLSPEVSQLLSGLGLPGVGVPAGKIIKTAGAIGDLLQDIGEAVDGLITVVDKDLGAVLIQLDPEVTGLISGLGLPVLGNALGEVVGTLGENLKRSDKDGLLEDAAPVAKDILQVTGEDSKQLLVKLSPEVAELISGLGLPGVGSAVGKIVKTAGGVGDLLKDLAWPVEQLLTVVGEDGSHLLIHLEPSVVGLLTGLGLPALGHPLGHVVGTVGENL</sequence>
<comment type="caution">
    <text evidence="2">The sequence shown here is derived from an EMBL/GenBank/DDBJ whole genome shotgun (WGS) entry which is preliminary data.</text>
</comment>
<accession>A0A2I1DGJ0</accession>
<evidence type="ECO:0000256" key="1">
    <source>
        <dbReference type="SAM" id="SignalP"/>
    </source>
</evidence>
<evidence type="ECO:0000313" key="3">
    <source>
        <dbReference type="Proteomes" id="UP000234254"/>
    </source>
</evidence>
<organism evidence="2 3">
    <name type="scientific">Aspergillus campestris (strain IBT 28561)</name>
    <dbReference type="NCBI Taxonomy" id="1392248"/>
    <lineage>
        <taxon>Eukaryota</taxon>
        <taxon>Fungi</taxon>
        <taxon>Dikarya</taxon>
        <taxon>Ascomycota</taxon>
        <taxon>Pezizomycotina</taxon>
        <taxon>Eurotiomycetes</taxon>
        <taxon>Eurotiomycetidae</taxon>
        <taxon>Eurotiales</taxon>
        <taxon>Aspergillaceae</taxon>
        <taxon>Aspergillus</taxon>
        <taxon>Aspergillus subgen. Circumdati</taxon>
    </lineage>
</organism>
<name>A0A2I1DGJ0_ASPC2</name>
<dbReference type="EMBL" id="MSFM01000001">
    <property type="protein sequence ID" value="PKY08995.1"/>
    <property type="molecule type" value="Genomic_DNA"/>
</dbReference>
<dbReference type="RefSeq" id="XP_024697589.1">
    <property type="nucleotide sequence ID" value="XM_024838544.1"/>
</dbReference>
<gene>
    <name evidence="2" type="ORF">P168DRAFT_301589</name>
</gene>
<reference evidence="2" key="1">
    <citation type="submission" date="2016-12" db="EMBL/GenBank/DDBJ databases">
        <title>The genomes of Aspergillus section Nigri reveals drivers in fungal speciation.</title>
        <authorList>
            <consortium name="DOE Joint Genome Institute"/>
            <person name="Vesth T.C."/>
            <person name="Nybo J."/>
            <person name="Theobald S."/>
            <person name="Brandl J."/>
            <person name="Frisvad J.C."/>
            <person name="Nielsen K.F."/>
            <person name="Lyhne E.K."/>
            <person name="Kogle M.E."/>
            <person name="Kuo A."/>
            <person name="Riley R."/>
            <person name="Clum A."/>
            <person name="Nolan M."/>
            <person name="Lipzen A."/>
            <person name="Salamov A."/>
            <person name="Henrissat B."/>
            <person name="Wiebenga A."/>
            <person name="De vries R.P."/>
            <person name="Grigoriev I.V."/>
            <person name="Mortensen U.H."/>
            <person name="Andersen M.R."/>
            <person name="Baker S.E."/>
        </authorList>
    </citation>
    <scope>NUCLEOTIDE SEQUENCE</scope>
    <source>
        <strain evidence="2">IBT 28561</strain>
    </source>
</reference>